<dbReference type="FunFam" id="2.30.29.110:FF:000001">
    <property type="entry name" value="inositol polyphosphate 5-phosphatase OCRL-1"/>
    <property type="match status" value="1"/>
</dbReference>
<dbReference type="FunFam" id="2.60.40.10:FF:000132">
    <property type="entry name" value="Inositol polyphosphate 5-phosphatase OCRL-1 isoform b"/>
    <property type="match status" value="1"/>
</dbReference>
<comment type="similarity">
    <text evidence="6">Belongs to the inositol 1,4,5-trisphosphate 5-phosphatase type II family.</text>
</comment>
<dbReference type="OMA" id="WLGCSER"/>
<dbReference type="CDD" id="cd09093">
    <property type="entry name" value="INPP5c_INPP5B"/>
    <property type="match status" value="1"/>
</dbReference>
<feature type="region of interest" description="Disordered" evidence="28">
    <location>
        <begin position="301"/>
        <end position="338"/>
    </location>
</feature>
<comment type="catalytic activity">
    <reaction evidence="21">
        <text>a 1,2-diacyl-sn-glycero-3-phospho-(1D-myo-inositol-4,5-bisphosphate) + H2O = a 1,2-diacyl-sn-glycero-3-phospho-(1D-myo-inositol 4-phosphate) + phosphate</text>
        <dbReference type="Rhea" id="RHEA:22764"/>
        <dbReference type="ChEBI" id="CHEBI:15377"/>
        <dbReference type="ChEBI" id="CHEBI:43474"/>
        <dbReference type="ChEBI" id="CHEBI:58178"/>
        <dbReference type="ChEBI" id="CHEBI:58456"/>
        <dbReference type="EC" id="3.1.3.36"/>
    </reaction>
    <physiologicalReaction direction="left-to-right" evidence="21">
        <dbReference type="Rhea" id="RHEA:22765"/>
    </physiologicalReaction>
</comment>
<evidence type="ECO:0000256" key="2">
    <source>
        <dbReference type="ARBA" id="ARBA00004504"/>
    </source>
</evidence>
<evidence type="ECO:0000256" key="6">
    <source>
        <dbReference type="ARBA" id="ARBA00005910"/>
    </source>
</evidence>
<comment type="catalytic activity">
    <reaction evidence="22">
        <text>1D-myo-inositol 1,4,5-trisphosphate + H2O = 1D-myo-inositol 1,4-bisphosphate + phosphate</text>
        <dbReference type="Rhea" id="RHEA:19797"/>
        <dbReference type="ChEBI" id="CHEBI:15377"/>
        <dbReference type="ChEBI" id="CHEBI:43474"/>
        <dbReference type="ChEBI" id="CHEBI:58282"/>
        <dbReference type="ChEBI" id="CHEBI:203600"/>
        <dbReference type="EC" id="3.1.3.56"/>
    </reaction>
    <physiologicalReaction direction="left-to-right" evidence="22">
        <dbReference type="Rhea" id="RHEA:19798"/>
    </physiologicalReaction>
</comment>
<evidence type="ECO:0000256" key="5">
    <source>
        <dbReference type="ARBA" id="ARBA00004601"/>
    </source>
</evidence>
<evidence type="ECO:0000256" key="20">
    <source>
        <dbReference type="ARBA" id="ARBA00023377"/>
    </source>
</evidence>
<dbReference type="SUPFAM" id="SSF56219">
    <property type="entry name" value="DNase I-like"/>
    <property type="match status" value="1"/>
</dbReference>
<dbReference type="GO" id="GO:0030670">
    <property type="term" value="C:phagocytic vesicle membrane"/>
    <property type="evidence" value="ECO:0007669"/>
    <property type="project" value="UniProtKB-SubCell"/>
</dbReference>
<evidence type="ECO:0000256" key="19">
    <source>
        <dbReference type="ARBA" id="ARBA00023329"/>
    </source>
</evidence>
<dbReference type="SUPFAM" id="SSF48350">
    <property type="entry name" value="GTPase activation domain, GAP"/>
    <property type="match status" value="1"/>
</dbReference>
<evidence type="ECO:0000256" key="14">
    <source>
        <dbReference type="ARBA" id="ARBA00023069"/>
    </source>
</evidence>
<dbReference type="GO" id="GO:0030136">
    <property type="term" value="C:clathrin-coated vesicle"/>
    <property type="evidence" value="ECO:0007669"/>
    <property type="project" value="Ensembl"/>
</dbReference>
<dbReference type="InterPro" id="IPR046985">
    <property type="entry name" value="IP5"/>
</dbReference>
<comment type="catalytic activity">
    <reaction evidence="20">
        <text>a 1,2-diacyl-sn-glycero-3-phospho-(1D-myo-inositol-3,4,5-trisphosphate) + H2O = a 1,2-diacyl-sn-glycero-3-phospho-(1D-myo-inositol-3,4-bisphosphate) + phosphate</text>
        <dbReference type="Rhea" id="RHEA:25528"/>
        <dbReference type="ChEBI" id="CHEBI:15377"/>
        <dbReference type="ChEBI" id="CHEBI:43474"/>
        <dbReference type="ChEBI" id="CHEBI:57658"/>
        <dbReference type="ChEBI" id="CHEBI:57836"/>
        <dbReference type="EC" id="3.1.3.86"/>
    </reaction>
    <physiologicalReaction direction="left-to-right" evidence="20">
        <dbReference type="Rhea" id="RHEA:25529"/>
    </physiologicalReaction>
</comment>
<evidence type="ECO:0000256" key="3">
    <source>
        <dbReference type="ARBA" id="ARBA00004580"/>
    </source>
</evidence>
<name>H0Z3Q6_TAEGU</name>
<dbReference type="STRING" id="59729.ENSTGUP00000005200"/>
<feature type="compositionally biased region" description="Low complexity" evidence="28">
    <location>
        <begin position="307"/>
        <end position="317"/>
    </location>
</feature>
<dbReference type="GO" id="GO:0005829">
    <property type="term" value="C:cytosol"/>
    <property type="evidence" value="ECO:0007669"/>
    <property type="project" value="Ensembl"/>
</dbReference>
<dbReference type="PANTHER" id="PTHR11200">
    <property type="entry name" value="INOSITOL 5-PHOSPHATASE"/>
    <property type="match status" value="1"/>
</dbReference>
<dbReference type="Pfam" id="PF21310">
    <property type="entry name" value="OCRL-like_ASH"/>
    <property type="match status" value="1"/>
</dbReference>
<proteinExistence type="inferred from homology"/>
<dbReference type="GO" id="GO:0005905">
    <property type="term" value="C:clathrin-coated pit"/>
    <property type="evidence" value="ECO:0007669"/>
    <property type="project" value="UniProtKB-SubCell"/>
</dbReference>
<gene>
    <name evidence="30" type="primary">OCRL</name>
</gene>
<dbReference type="InterPro" id="IPR036691">
    <property type="entry name" value="Endo/exonu/phosph_ase_sf"/>
</dbReference>
<feature type="compositionally biased region" description="Basic and acidic residues" evidence="28">
    <location>
        <begin position="148"/>
        <end position="162"/>
    </location>
</feature>
<evidence type="ECO:0000256" key="21">
    <source>
        <dbReference type="ARBA" id="ARBA00050516"/>
    </source>
</evidence>
<keyword evidence="12" id="KW-0378">Hydrolase</keyword>
<dbReference type="FunFam" id="3.60.10.10:FF:000004">
    <property type="entry name" value="Type II inositol 1,4,5-trisphosphate 5-phosphatase"/>
    <property type="match status" value="1"/>
</dbReference>
<dbReference type="EC" id="3.1.3.36" evidence="9"/>
<keyword evidence="18" id="KW-0966">Cell projection</keyword>
<evidence type="ECO:0000256" key="18">
    <source>
        <dbReference type="ARBA" id="ARBA00023273"/>
    </source>
</evidence>
<comment type="catalytic activity">
    <reaction evidence="23">
        <text>1D-myo-inositol 1,3,4,5-tetrakisphosphate + H2O = 1D-myo-inositol 1,3,4-trisphosphate + phosphate</text>
        <dbReference type="Rhea" id="RHEA:11392"/>
        <dbReference type="ChEBI" id="CHEBI:15377"/>
        <dbReference type="ChEBI" id="CHEBI:43474"/>
        <dbReference type="ChEBI" id="CHEBI:57895"/>
        <dbReference type="ChEBI" id="CHEBI:58414"/>
        <dbReference type="EC" id="3.1.3.56"/>
    </reaction>
    <physiologicalReaction direction="left-to-right" evidence="23">
        <dbReference type="Rhea" id="RHEA:11393"/>
    </physiologicalReaction>
</comment>
<dbReference type="Ensembl" id="ENSTGUT00000005252.2">
    <property type="protein sequence ID" value="ENSTGUP00000005200.2"/>
    <property type="gene ID" value="ENSTGUG00000004995.2"/>
</dbReference>
<feature type="domain" description="Rho-GAP" evidence="29">
    <location>
        <begin position="1114"/>
        <end position="1295"/>
    </location>
</feature>
<reference evidence="30" key="2">
    <citation type="submission" date="2025-08" db="UniProtKB">
        <authorList>
            <consortium name="Ensembl"/>
        </authorList>
    </citation>
    <scope>IDENTIFICATION</scope>
</reference>
<dbReference type="InterPro" id="IPR031995">
    <property type="entry name" value="OCRL_clath-bd"/>
</dbReference>
<evidence type="ECO:0000256" key="22">
    <source>
        <dbReference type="ARBA" id="ARBA00051894"/>
    </source>
</evidence>
<evidence type="ECO:0000256" key="16">
    <source>
        <dbReference type="ARBA" id="ARBA00023136"/>
    </source>
</evidence>
<keyword evidence="11" id="KW-0970">Cilium biogenesis/degradation</keyword>
<reference evidence="30" key="3">
    <citation type="submission" date="2025-09" db="UniProtKB">
        <authorList>
            <consortium name="Ensembl"/>
        </authorList>
    </citation>
    <scope>IDENTIFICATION</scope>
</reference>
<evidence type="ECO:0000256" key="11">
    <source>
        <dbReference type="ARBA" id="ARBA00022794"/>
    </source>
</evidence>
<reference evidence="30 31" key="1">
    <citation type="journal article" date="2010" name="Nature">
        <title>The genome of a songbird.</title>
        <authorList>
            <person name="Warren W.C."/>
            <person name="Clayton D.F."/>
            <person name="Ellegren H."/>
            <person name="Arnold A.P."/>
            <person name="Hillier L.W."/>
            <person name="Kunstner A."/>
            <person name="Searle S."/>
            <person name="White S."/>
            <person name="Vilella A.J."/>
            <person name="Fairley S."/>
            <person name="Heger A."/>
            <person name="Kong L."/>
            <person name="Ponting C.P."/>
            <person name="Jarvis E.D."/>
            <person name="Mello C.V."/>
            <person name="Minx P."/>
            <person name="Lovell P."/>
            <person name="Velho T.A."/>
            <person name="Ferris M."/>
            <person name="Balakrishnan C.N."/>
            <person name="Sinha S."/>
            <person name="Blatti C."/>
            <person name="London S.E."/>
            <person name="Li Y."/>
            <person name="Lin Y.C."/>
            <person name="George J."/>
            <person name="Sweedler J."/>
            <person name="Southey B."/>
            <person name="Gunaratne P."/>
            <person name="Watson M."/>
            <person name="Nam K."/>
            <person name="Backstrom N."/>
            <person name="Smeds L."/>
            <person name="Nabholz B."/>
            <person name="Itoh Y."/>
            <person name="Whitney O."/>
            <person name="Pfenning A.R."/>
            <person name="Howard J."/>
            <person name="Volker M."/>
            <person name="Skinner B.M."/>
            <person name="Griffin D.K."/>
            <person name="Ye L."/>
            <person name="McLaren W.M."/>
            <person name="Flicek P."/>
            <person name="Quesada V."/>
            <person name="Velasco G."/>
            <person name="Lopez-Otin C."/>
            <person name="Puente X.S."/>
            <person name="Olender T."/>
            <person name="Lancet D."/>
            <person name="Smit A.F."/>
            <person name="Hubley R."/>
            <person name="Konkel M.K."/>
            <person name="Walker J.A."/>
            <person name="Batzer M.A."/>
            <person name="Gu W."/>
            <person name="Pollock D.D."/>
            <person name="Chen L."/>
            <person name="Cheng Z."/>
            <person name="Eichler E.E."/>
            <person name="Stapley J."/>
            <person name="Slate J."/>
            <person name="Ekblom R."/>
            <person name="Birkhead T."/>
            <person name="Burke T."/>
            <person name="Burt D."/>
            <person name="Scharff C."/>
            <person name="Adam I."/>
            <person name="Richard H."/>
            <person name="Sultan M."/>
            <person name="Soldatov A."/>
            <person name="Lehrach H."/>
            <person name="Edwards S.V."/>
            <person name="Yang S.P."/>
            <person name="Li X."/>
            <person name="Graves T."/>
            <person name="Fulton L."/>
            <person name="Nelson J."/>
            <person name="Chinwalla A."/>
            <person name="Hou S."/>
            <person name="Mardis E.R."/>
            <person name="Wilson R.K."/>
        </authorList>
    </citation>
    <scope>NUCLEOTIDE SEQUENCE [LARGE SCALE GENOMIC DNA]</scope>
</reference>
<dbReference type="HOGENOM" id="CLU_006779_3_1_1"/>
<dbReference type="GO" id="GO:0034485">
    <property type="term" value="F:phosphatidylinositol-3,4,5-trisphosphate 5-phosphatase activity"/>
    <property type="evidence" value="ECO:0007669"/>
    <property type="project" value="UniProtKB-EC"/>
</dbReference>
<evidence type="ECO:0000256" key="13">
    <source>
        <dbReference type="ARBA" id="ARBA00023034"/>
    </source>
</evidence>
<dbReference type="InterPro" id="IPR000300">
    <property type="entry name" value="IPPc"/>
</dbReference>
<dbReference type="InterPro" id="IPR048869">
    <property type="entry name" value="OCRL-1_2_ASH"/>
</dbReference>
<dbReference type="GeneTree" id="ENSGT00940000157996"/>
<dbReference type="Gene3D" id="1.10.555.10">
    <property type="entry name" value="Rho GTPase activation protein"/>
    <property type="match status" value="1"/>
</dbReference>
<dbReference type="FunFam" id="1.10.555.10:FF:000012">
    <property type="entry name" value="Putative inositol polyphosphate 5-phosphatase OCRL-1"/>
    <property type="match status" value="1"/>
</dbReference>
<dbReference type="CDD" id="cd04380">
    <property type="entry name" value="RhoGAP_OCRL1"/>
    <property type="match status" value="1"/>
</dbReference>
<evidence type="ECO:0000256" key="28">
    <source>
        <dbReference type="SAM" id="MobiDB-lite"/>
    </source>
</evidence>
<evidence type="ECO:0000256" key="23">
    <source>
        <dbReference type="ARBA" id="ARBA00052071"/>
    </source>
</evidence>
<dbReference type="EC" id="3.1.3.56" evidence="8"/>
<dbReference type="Gene3D" id="2.30.29.110">
    <property type="match status" value="1"/>
</dbReference>
<accession>H0Z3Q6</accession>
<keyword evidence="16" id="KW-0472">Membrane</keyword>
<protein>
    <recommendedName>
        <fullName evidence="25">Inositol polyphosphate 5-phosphatase OCRL</fullName>
        <ecNumber evidence="9">3.1.3.36</ecNumber>
        <ecNumber evidence="8">3.1.3.56</ecNumber>
        <ecNumber evidence="7">3.1.3.86</ecNumber>
    </recommendedName>
    <alternativeName>
        <fullName evidence="26">Inositol polyphosphate 5-phosphatase OCRL-1</fullName>
    </alternativeName>
    <alternativeName>
        <fullName evidence="27">Phosphatidylinositol 3,4,5-triphosphate 5-phosphatase</fullName>
    </alternativeName>
</protein>
<feature type="compositionally biased region" description="Pro residues" evidence="28">
    <location>
        <begin position="164"/>
        <end position="177"/>
    </location>
</feature>
<dbReference type="PANTHER" id="PTHR11200:SF176">
    <property type="entry name" value="INOSITOL POLYPHOSPHATE 5-PHOSPHATASE OCRL"/>
    <property type="match status" value="1"/>
</dbReference>
<dbReference type="GO" id="GO:0046856">
    <property type="term" value="P:phosphatidylinositol dephosphorylation"/>
    <property type="evidence" value="ECO:0007669"/>
    <property type="project" value="Ensembl"/>
</dbReference>
<evidence type="ECO:0000256" key="12">
    <source>
        <dbReference type="ARBA" id="ARBA00022801"/>
    </source>
</evidence>
<feature type="region of interest" description="Disordered" evidence="28">
    <location>
        <begin position="128"/>
        <end position="204"/>
    </location>
</feature>
<keyword evidence="13" id="KW-0333">Golgi apparatus</keyword>
<dbReference type="GO" id="GO:0007165">
    <property type="term" value="P:signal transduction"/>
    <property type="evidence" value="ECO:0007669"/>
    <property type="project" value="InterPro"/>
</dbReference>
<dbReference type="InterPro" id="IPR000198">
    <property type="entry name" value="RhoGAP_dom"/>
</dbReference>
<dbReference type="PROSITE" id="PS50238">
    <property type="entry name" value="RHOGAP"/>
    <property type="match status" value="1"/>
</dbReference>
<dbReference type="SMART" id="SM00128">
    <property type="entry name" value="IPPc"/>
    <property type="match status" value="1"/>
</dbReference>
<evidence type="ECO:0000313" key="31">
    <source>
        <dbReference type="Proteomes" id="UP000007754"/>
    </source>
</evidence>
<keyword evidence="14" id="KW-0969">Cilium</keyword>
<dbReference type="GO" id="GO:0004445">
    <property type="term" value="F:inositol-polyphosphate 5-phosphatase activity"/>
    <property type="evidence" value="ECO:0007669"/>
    <property type="project" value="UniProtKB-EC"/>
</dbReference>
<evidence type="ECO:0000256" key="15">
    <source>
        <dbReference type="ARBA" id="ARBA00023098"/>
    </source>
</evidence>
<dbReference type="GO" id="GO:0031901">
    <property type="term" value="C:early endosome membrane"/>
    <property type="evidence" value="ECO:0007669"/>
    <property type="project" value="UniProtKB-SubCell"/>
</dbReference>
<dbReference type="InterPro" id="IPR008936">
    <property type="entry name" value="Rho_GTPase_activation_prot"/>
</dbReference>
<comment type="function">
    <text evidence="24">Catalyzes the hydrolysis of the 5-position phosphate of phosphatidylinositol 4,5-bisphosphate (PtdIns(4,5)P2) and phosphatidylinositol-3,4,5-bisphosphate (PtdIns(3,4,5)P3), with the greatest catalytic activity towards PtdIns(4,5)P2. Able also to hydrolyze the 5-phosphate of inositol 1,4,5-trisphosphate and of inositol 1,3,4,5-tetrakisphosphate. Regulates traffic in the endosomal pathway by regulating the specific pool of phosphatidylinositol 4,5-bisphosphate that is associated with endosomes. Involved in primary cilia assembly. Acts as a regulator of phagocytosis, hydrolyzing PtdIns(4,5)P2 to promote phagosome closure, through attenuation of PI3K signaling.</text>
</comment>
<keyword evidence="19" id="KW-0968">Cytoplasmic vesicle</keyword>
<dbReference type="GO" id="GO:0031267">
    <property type="term" value="F:small GTPase binding"/>
    <property type="evidence" value="ECO:0007669"/>
    <property type="project" value="Ensembl"/>
</dbReference>
<dbReference type="EC" id="3.1.3.86" evidence="7"/>
<dbReference type="InterPro" id="IPR047078">
    <property type="entry name" value="RhoGAP_OCRL1"/>
</dbReference>
<dbReference type="Pfam" id="PF22669">
    <property type="entry name" value="Exo_endo_phos2"/>
    <property type="match status" value="1"/>
</dbReference>
<dbReference type="Proteomes" id="UP000007754">
    <property type="component" value="Chromosome 4A"/>
</dbReference>
<feature type="compositionally biased region" description="Basic and acidic residues" evidence="28">
    <location>
        <begin position="580"/>
        <end position="592"/>
    </location>
</feature>
<evidence type="ECO:0000256" key="25">
    <source>
        <dbReference type="ARBA" id="ARBA00072712"/>
    </source>
</evidence>
<evidence type="ECO:0000256" key="4">
    <source>
        <dbReference type="ARBA" id="ARBA00004600"/>
    </source>
</evidence>
<evidence type="ECO:0000256" key="1">
    <source>
        <dbReference type="ARBA" id="ARBA00004146"/>
    </source>
</evidence>
<keyword evidence="10" id="KW-0967">Endosome</keyword>
<dbReference type="GO" id="GO:0060271">
    <property type="term" value="P:cilium assembly"/>
    <property type="evidence" value="ECO:0007669"/>
    <property type="project" value="Ensembl"/>
</dbReference>
<dbReference type="GO" id="GO:0005096">
    <property type="term" value="F:GTPase activator activity"/>
    <property type="evidence" value="ECO:0007669"/>
    <property type="project" value="Ensembl"/>
</dbReference>
<dbReference type="Gene3D" id="2.60.40.10">
    <property type="entry name" value="Immunoglobulins"/>
    <property type="match status" value="1"/>
</dbReference>
<evidence type="ECO:0000256" key="9">
    <source>
        <dbReference type="ARBA" id="ARBA00013044"/>
    </source>
</evidence>
<feature type="region of interest" description="Disordered" evidence="28">
    <location>
        <begin position="232"/>
        <end position="267"/>
    </location>
</feature>
<keyword evidence="31" id="KW-1185">Reference proteome</keyword>
<dbReference type="Pfam" id="PF00620">
    <property type="entry name" value="RhoGAP"/>
    <property type="match status" value="1"/>
</dbReference>
<dbReference type="Pfam" id="PF16726">
    <property type="entry name" value="OCRL_clath_bd"/>
    <property type="match status" value="1"/>
</dbReference>
<dbReference type="GO" id="GO:0036064">
    <property type="term" value="C:ciliary basal body"/>
    <property type="evidence" value="ECO:0007669"/>
    <property type="project" value="Ensembl"/>
</dbReference>
<dbReference type="SMART" id="SM00324">
    <property type="entry name" value="RhoGAP"/>
    <property type="match status" value="1"/>
</dbReference>
<evidence type="ECO:0000256" key="27">
    <source>
        <dbReference type="ARBA" id="ARBA00083718"/>
    </source>
</evidence>
<comment type="subcellular location">
    <subcellularLocation>
        <location evidence="2">Cell projection</location>
        <location evidence="2">Cilium</location>
        <location evidence="2">Photoreceptor outer segment</location>
    </subcellularLocation>
    <subcellularLocation>
        <location evidence="3">Cytoplasmic vesicle</location>
        <location evidence="3">Phagosome membrane</location>
    </subcellularLocation>
    <subcellularLocation>
        <location evidence="1">Early endosome membrane</location>
    </subcellularLocation>
    <subcellularLocation>
        <location evidence="5">Golgi apparatus</location>
        <location evidence="5">trans-Golgi network</location>
    </subcellularLocation>
    <subcellularLocation>
        <location evidence="4">Membrane</location>
        <location evidence="4">Clathrin-coated pit</location>
    </subcellularLocation>
</comment>
<dbReference type="GO" id="GO:0005634">
    <property type="term" value="C:nucleus"/>
    <property type="evidence" value="ECO:0007669"/>
    <property type="project" value="Ensembl"/>
</dbReference>
<keyword evidence="17" id="KW-0168">Coated pit</keyword>
<evidence type="ECO:0000256" key="24">
    <source>
        <dbReference type="ARBA" id="ARBA00053522"/>
    </source>
</evidence>
<evidence type="ECO:0000259" key="29">
    <source>
        <dbReference type="PROSITE" id="PS50238"/>
    </source>
</evidence>
<organism evidence="30 31">
    <name type="scientific">Taeniopygia guttata</name>
    <name type="common">Zebra finch</name>
    <name type="synonym">Poephila guttata</name>
    <dbReference type="NCBI Taxonomy" id="59729"/>
    <lineage>
        <taxon>Eukaryota</taxon>
        <taxon>Metazoa</taxon>
        <taxon>Chordata</taxon>
        <taxon>Craniata</taxon>
        <taxon>Vertebrata</taxon>
        <taxon>Euteleostomi</taxon>
        <taxon>Archelosauria</taxon>
        <taxon>Archosauria</taxon>
        <taxon>Dinosauria</taxon>
        <taxon>Saurischia</taxon>
        <taxon>Theropoda</taxon>
        <taxon>Coelurosauria</taxon>
        <taxon>Aves</taxon>
        <taxon>Neognathae</taxon>
        <taxon>Neoaves</taxon>
        <taxon>Telluraves</taxon>
        <taxon>Australaves</taxon>
        <taxon>Passeriformes</taxon>
        <taxon>Passeroidea</taxon>
        <taxon>Estrildidae</taxon>
        <taxon>Estrildinae</taxon>
        <taxon>Taeniopygia</taxon>
    </lineage>
</organism>
<sequence length="1295" mass="145576">MLDELSIEHTREEGDHLDGLAQAHVICQDATRLALPVQAVQEGNTFPLVLEQLPVHLPVDQQAAAAHVHEAFIIIILLLLLLLLGRRQYLLHPLHAALQLLAGADGSRQPEQPQRLFKVPVGRRRLRAGHEPVGVTVSTGRPGPGCTQERRPGPGCTQERRPGPARPANPSPSPPGRSAPSPLTPGTAPLLLPPPPPLPAQERPWRQRCRPPLQTRPFPACPAPHVNHQRCQPINAGGGSKGAGSSATRTSSRVGANTGTGPVPAGPFPAARWEAKCGTSRGNPADPQVRPLPVHSRLLPRNRRTSGARAARTSRQQGARRRRAVQLRGRGQRGAGGERALPWRRAPRAAACSYPPRAAGRAGGGPRWGGAGRSPEVFLTAAKSVAGAEVRAGRREPCVLGLERRAGRYGVVIRSQEKENSDPDYIPINSRFKCVQEAEETLLIDIATNTGCKVRIQGDEAPERLFEIPDEERCLGFLSEVQSIQEGEQSIPCACEILCQQFLTGMDFFPAHLKASLPEPKDSAIWHQVEKSLTGLSPGALGFEDDFNTLSLEEKRNMQNHQTGSRREPPPPPVPQNKQFHREREGTSRDQPKVTNTMRKIFLPSTQSGQREGLIKHVLAKREKAYINLHNFRFFVGTWNVNGQSPDSYLTPWLVYDVEPPDFYCIGFQELDLSTEAFFYLDSTKEQEWLSAVERSLHPKAKYKKVQMVRLVGMMLVIFAKKDHLSNIREVVTESVGTGVMGKMGNKGGVAIRFMFHNTTFCVVNSHLAAHVEDFERRNQDYKDICARMSFLIPSSDCLSELNIMKHDVVIWLGDLNYRLCLLDASEVKNLISKNELQKLLTYDQLNIQRTQKKAFADFMEGDINFIPTYKYDSKTDRWDSSGKCRVPAWCDRILWRGGNVSQLRYCGHMELKTSDHKPVSALFHIGVKVVDEQKYRKLFEDIVRIMDRMENDFLPSLELSRREFKFENVKFRQLQKQKFQITNNGQVTCHFSFIPKLNDSHYCKPWLRAEPCEGYLEPDESTEISLDVYVSKDSVTLLNSGEDKIEDILVLHLDRGKDYFLTISGTYLPSCFGTSLEALCRMKRPIREVPVTKLIDLEEDSFLEKEKSVLQMGSLDSEEASGAPLQVPKEIWLLVDHLFKHALHQEDLFQTPGMQEELEQIIDCLDTSIPETIPGSNHSVAEALLIFLEALPEPVICYELYQRCLEGSHSSRLCRQVIVQLPSCHRNVFRYLMSFLRELLRYSEDNNVSATMIAALFSSLLLRPPPNLMARQTQQDRQRAINFLYSFLLTGDEE</sequence>
<dbReference type="GO" id="GO:0001750">
    <property type="term" value="C:photoreceptor outer segment"/>
    <property type="evidence" value="ECO:0007669"/>
    <property type="project" value="UniProtKB-SubCell"/>
</dbReference>
<evidence type="ECO:0000256" key="17">
    <source>
        <dbReference type="ARBA" id="ARBA00023176"/>
    </source>
</evidence>
<evidence type="ECO:0000256" key="7">
    <source>
        <dbReference type="ARBA" id="ARBA00012981"/>
    </source>
</evidence>
<evidence type="ECO:0000256" key="26">
    <source>
        <dbReference type="ARBA" id="ARBA00075827"/>
    </source>
</evidence>
<keyword evidence="15" id="KW-0443">Lipid metabolism</keyword>
<feature type="region of interest" description="Disordered" evidence="28">
    <location>
        <begin position="557"/>
        <end position="596"/>
    </location>
</feature>
<evidence type="ECO:0000256" key="8">
    <source>
        <dbReference type="ARBA" id="ARBA00012997"/>
    </source>
</evidence>
<dbReference type="GO" id="GO:0005886">
    <property type="term" value="C:plasma membrane"/>
    <property type="evidence" value="ECO:0007669"/>
    <property type="project" value="Ensembl"/>
</dbReference>
<feature type="compositionally biased region" description="Low complexity" evidence="28">
    <location>
        <begin position="243"/>
        <end position="256"/>
    </location>
</feature>
<dbReference type="GO" id="GO:0004439">
    <property type="term" value="F:phosphatidylinositol-4,5-bisphosphate 5-phosphatase activity"/>
    <property type="evidence" value="ECO:0007669"/>
    <property type="project" value="UniProtKB-EC"/>
</dbReference>
<dbReference type="GO" id="GO:0034451">
    <property type="term" value="C:centriolar satellite"/>
    <property type="evidence" value="ECO:0007669"/>
    <property type="project" value="Ensembl"/>
</dbReference>
<evidence type="ECO:0000313" key="30">
    <source>
        <dbReference type="Ensembl" id="ENSTGUP00000005200.2"/>
    </source>
</evidence>
<dbReference type="GO" id="GO:0005802">
    <property type="term" value="C:trans-Golgi network"/>
    <property type="evidence" value="ECO:0007669"/>
    <property type="project" value="Ensembl"/>
</dbReference>
<dbReference type="InterPro" id="IPR037793">
    <property type="entry name" value="OCRL1/INPP5B_INPP5c"/>
</dbReference>
<dbReference type="InterPro" id="IPR013783">
    <property type="entry name" value="Ig-like_fold"/>
</dbReference>
<dbReference type="Gene3D" id="3.60.10.10">
    <property type="entry name" value="Endonuclease/exonuclease/phosphatase"/>
    <property type="match status" value="1"/>
</dbReference>
<feature type="compositionally biased region" description="Low complexity" evidence="28">
    <location>
        <begin position="178"/>
        <end position="190"/>
    </location>
</feature>
<evidence type="ECO:0000256" key="10">
    <source>
        <dbReference type="ARBA" id="ARBA00022753"/>
    </source>
</evidence>
<dbReference type="InParanoid" id="H0Z3Q6"/>